<keyword evidence="3" id="KW-1185">Reference proteome</keyword>
<name>A0ABS4GUI8_9BACL</name>
<reference evidence="2 3" key="1">
    <citation type="submission" date="2021-03" db="EMBL/GenBank/DDBJ databases">
        <title>Genomic Encyclopedia of Type Strains, Phase IV (KMG-IV): sequencing the most valuable type-strain genomes for metagenomic binning, comparative biology and taxonomic classification.</title>
        <authorList>
            <person name="Goeker M."/>
        </authorList>
    </citation>
    <scope>NUCLEOTIDE SEQUENCE [LARGE SCALE GENOMIC DNA]</scope>
    <source>
        <strain evidence="2 3">DSM 24738</strain>
    </source>
</reference>
<organism evidence="2 3">
    <name type="scientific">Ammoniphilus resinae</name>
    <dbReference type="NCBI Taxonomy" id="861532"/>
    <lineage>
        <taxon>Bacteria</taxon>
        <taxon>Bacillati</taxon>
        <taxon>Bacillota</taxon>
        <taxon>Bacilli</taxon>
        <taxon>Bacillales</taxon>
        <taxon>Paenibacillaceae</taxon>
        <taxon>Aneurinibacillus group</taxon>
        <taxon>Ammoniphilus</taxon>
    </lineage>
</organism>
<dbReference type="Proteomes" id="UP001519343">
    <property type="component" value="Unassembled WGS sequence"/>
</dbReference>
<dbReference type="HAMAP" id="MF_00829">
    <property type="entry name" value="UPF0435"/>
    <property type="match status" value="1"/>
</dbReference>
<evidence type="ECO:0000313" key="2">
    <source>
        <dbReference type="EMBL" id="MBP1933929.1"/>
    </source>
</evidence>
<sequence length="74" mass="8656">MNLENPSRENIAFIMDGIKKKLTMVNTSVMNPDSFELEVYEDLLYLYQMISKKDRFSISEMEAIVTELGSMRKK</sequence>
<dbReference type="Pfam" id="PF06569">
    <property type="entry name" value="DUF1128"/>
    <property type="match status" value="1"/>
</dbReference>
<evidence type="ECO:0000256" key="1">
    <source>
        <dbReference type="HAMAP-Rule" id="MF_00829"/>
    </source>
</evidence>
<evidence type="ECO:0000313" key="3">
    <source>
        <dbReference type="Proteomes" id="UP001519343"/>
    </source>
</evidence>
<protein>
    <recommendedName>
        <fullName evidence="1">UPF0435 protein J2Z37_003946</fullName>
    </recommendedName>
</protein>
<accession>A0ABS4GUI8</accession>
<dbReference type="RefSeq" id="WP_209811942.1">
    <property type="nucleotide sequence ID" value="NZ_JAGGKT010000014.1"/>
</dbReference>
<comment type="similarity">
    <text evidence="1">Belongs to the UPF0435 family.</text>
</comment>
<proteinExistence type="inferred from homology"/>
<gene>
    <name evidence="2" type="ORF">J2Z37_003946</name>
</gene>
<dbReference type="InterPro" id="IPR009507">
    <property type="entry name" value="UPF0435"/>
</dbReference>
<dbReference type="EMBL" id="JAGGKT010000014">
    <property type="protein sequence ID" value="MBP1933929.1"/>
    <property type="molecule type" value="Genomic_DNA"/>
</dbReference>
<comment type="caution">
    <text evidence="2">The sequence shown here is derived from an EMBL/GenBank/DDBJ whole genome shotgun (WGS) entry which is preliminary data.</text>
</comment>